<proteinExistence type="predicted"/>
<name>A0A0C3BCR6_PILCF</name>
<evidence type="ECO:0000256" key="1">
    <source>
        <dbReference type="SAM" id="MobiDB-lite"/>
    </source>
</evidence>
<dbReference type="OrthoDB" id="3063746at2759"/>
<dbReference type="AlphaFoldDB" id="A0A0C3BCR6"/>
<reference evidence="2 3" key="1">
    <citation type="submission" date="2014-04" db="EMBL/GenBank/DDBJ databases">
        <authorList>
            <consortium name="DOE Joint Genome Institute"/>
            <person name="Kuo A."/>
            <person name="Tarkka M."/>
            <person name="Buscot F."/>
            <person name="Kohler A."/>
            <person name="Nagy L.G."/>
            <person name="Floudas D."/>
            <person name="Copeland A."/>
            <person name="Barry K.W."/>
            <person name="Cichocki N."/>
            <person name="Veneault-Fourrey C."/>
            <person name="LaButti K."/>
            <person name="Lindquist E.A."/>
            <person name="Lipzen A."/>
            <person name="Lundell T."/>
            <person name="Morin E."/>
            <person name="Murat C."/>
            <person name="Sun H."/>
            <person name="Tunlid A."/>
            <person name="Henrissat B."/>
            <person name="Grigoriev I.V."/>
            <person name="Hibbett D.S."/>
            <person name="Martin F."/>
            <person name="Nordberg H.P."/>
            <person name="Cantor M.N."/>
            <person name="Hua S.X."/>
        </authorList>
    </citation>
    <scope>NUCLEOTIDE SEQUENCE [LARGE SCALE GENOMIC DNA]</scope>
    <source>
        <strain evidence="2 3">F 1598</strain>
    </source>
</reference>
<evidence type="ECO:0000313" key="3">
    <source>
        <dbReference type="Proteomes" id="UP000054166"/>
    </source>
</evidence>
<feature type="compositionally biased region" description="Low complexity" evidence="1">
    <location>
        <begin position="57"/>
        <end position="70"/>
    </location>
</feature>
<protein>
    <submittedName>
        <fullName evidence="2">Uncharacterized protein</fullName>
    </submittedName>
</protein>
<keyword evidence="3" id="KW-1185">Reference proteome</keyword>
<feature type="region of interest" description="Disordered" evidence="1">
    <location>
        <begin position="123"/>
        <end position="189"/>
    </location>
</feature>
<gene>
    <name evidence="2" type="ORF">PILCRDRAFT_6398</name>
</gene>
<feature type="compositionally biased region" description="Polar residues" evidence="1">
    <location>
        <begin position="159"/>
        <end position="169"/>
    </location>
</feature>
<dbReference type="HOGENOM" id="CLU_580197_0_0_1"/>
<dbReference type="InParanoid" id="A0A0C3BCR6"/>
<dbReference type="STRING" id="765440.A0A0C3BCR6"/>
<feature type="region of interest" description="Disordered" evidence="1">
    <location>
        <begin position="1"/>
        <end position="88"/>
    </location>
</feature>
<dbReference type="EMBL" id="KN832988">
    <property type="protein sequence ID" value="KIM84093.1"/>
    <property type="molecule type" value="Genomic_DNA"/>
</dbReference>
<evidence type="ECO:0000313" key="2">
    <source>
        <dbReference type="EMBL" id="KIM84093.1"/>
    </source>
</evidence>
<organism evidence="2 3">
    <name type="scientific">Piloderma croceum (strain F 1598)</name>
    <dbReference type="NCBI Taxonomy" id="765440"/>
    <lineage>
        <taxon>Eukaryota</taxon>
        <taxon>Fungi</taxon>
        <taxon>Dikarya</taxon>
        <taxon>Basidiomycota</taxon>
        <taxon>Agaricomycotina</taxon>
        <taxon>Agaricomycetes</taxon>
        <taxon>Agaricomycetidae</taxon>
        <taxon>Atheliales</taxon>
        <taxon>Atheliaceae</taxon>
        <taxon>Piloderma</taxon>
    </lineage>
</organism>
<dbReference type="Proteomes" id="UP000054166">
    <property type="component" value="Unassembled WGS sequence"/>
</dbReference>
<accession>A0A0C3BCR6</accession>
<sequence>MPHEKKKRTAAEKAPSTPRKGRKKIPTPDNDSEDVISLSSGSEVVPFTPVKRISVPTSKAAASRTQSTTKTSKKCVAASSEDEAPLKKSKLGRMSSAIIGNVEPSDPEYLDVSAIENEFNLKKATPATPKSRPAPVIKKGKARDQTLPGLGSADAVVGSATSRNTVKSTGKQRRPETPTDWEDSSNGADTPVAKTLYMLKPDSMPSPDTCEVMNNEVVKLSMDKNLRNTYEGLVNLILVSFTGYNTRDDNIEGLQMFRHWKWAMPETFDLRFAKQIITFAQSSNFINLSRIDPAILYLCNGGSNSGTNYFTDSSGSMFLCLTSGCCVESHLVNVQAAPTARNTPKNFWKYIDVSPHTVEFERLCAATGMASHQLQVETNFIRGNSLRFTTRSAPEPSPFQAGPSNPYKSAAAASAGASRLGRGISWSIGPFDTVPVFNAIGKTFPLDKLTLGDLGVAGLSRFEGEVPVGSMVLVGYTCGWWRPGPERPESRLSLNLNWVVVLGVPAVA</sequence>
<reference evidence="3" key="2">
    <citation type="submission" date="2015-01" db="EMBL/GenBank/DDBJ databases">
        <title>Evolutionary Origins and Diversification of the Mycorrhizal Mutualists.</title>
        <authorList>
            <consortium name="DOE Joint Genome Institute"/>
            <consortium name="Mycorrhizal Genomics Consortium"/>
            <person name="Kohler A."/>
            <person name="Kuo A."/>
            <person name="Nagy L.G."/>
            <person name="Floudas D."/>
            <person name="Copeland A."/>
            <person name="Barry K.W."/>
            <person name="Cichocki N."/>
            <person name="Veneault-Fourrey C."/>
            <person name="LaButti K."/>
            <person name="Lindquist E.A."/>
            <person name="Lipzen A."/>
            <person name="Lundell T."/>
            <person name="Morin E."/>
            <person name="Murat C."/>
            <person name="Riley R."/>
            <person name="Ohm R."/>
            <person name="Sun H."/>
            <person name="Tunlid A."/>
            <person name="Henrissat B."/>
            <person name="Grigoriev I.V."/>
            <person name="Hibbett D.S."/>
            <person name="Martin F."/>
        </authorList>
    </citation>
    <scope>NUCLEOTIDE SEQUENCE [LARGE SCALE GENOMIC DNA]</scope>
    <source>
        <strain evidence="3">F 1598</strain>
    </source>
</reference>